<dbReference type="RefSeq" id="WP_194500049.1">
    <property type="nucleotide sequence ID" value="NZ_BMXG01000025.1"/>
</dbReference>
<sequence>MTHYTQNIKICRFTAFTFGLLTLVVAAGGSFGVVWLRQGVAKSAQETQAIHTEITQAERQAAALEARIAKAHSPQYLTSRAPTNLRPTNPDQIVWMPRAQPLVPADYQDPTLPASTPAVIAVADTARTVKPTIEFPATAAAAPAASAEESPLSISFDLALSTVNESASRTRSQ</sequence>
<protein>
    <submittedName>
        <fullName evidence="1">Uncharacterized protein</fullName>
    </submittedName>
</protein>
<reference evidence="1" key="1">
    <citation type="journal article" date="2014" name="Int. J. Syst. Evol. Microbiol.">
        <title>Complete genome sequence of Corynebacterium casei LMG S-19264T (=DSM 44701T), isolated from a smear-ripened cheese.</title>
        <authorList>
            <consortium name="US DOE Joint Genome Institute (JGI-PGF)"/>
            <person name="Walter F."/>
            <person name="Albersmeier A."/>
            <person name="Kalinowski J."/>
            <person name="Ruckert C."/>
        </authorList>
    </citation>
    <scope>NUCLEOTIDE SEQUENCE</scope>
    <source>
        <strain evidence="1">KCTC 12870</strain>
    </source>
</reference>
<reference evidence="1" key="2">
    <citation type="submission" date="2020-09" db="EMBL/GenBank/DDBJ databases">
        <authorList>
            <person name="Sun Q."/>
            <person name="Kim S."/>
        </authorList>
    </citation>
    <scope>NUCLEOTIDE SEQUENCE</scope>
    <source>
        <strain evidence="1">KCTC 12870</strain>
    </source>
</reference>
<keyword evidence="2" id="KW-1185">Reference proteome</keyword>
<dbReference type="AlphaFoldDB" id="A0A8J3DKD4"/>
<gene>
    <name evidence="1" type="ORF">GCM10007047_30850</name>
</gene>
<dbReference type="Proteomes" id="UP000642829">
    <property type="component" value="Unassembled WGS sequence"/>
</dbReference>
<comment type="caution">
    <text evidence="1">The sequence shown here is derived from an EMBL/GenBank/DDBJ whole genome shotgun (WGS) entry which is preliminary data.</text>
</comment>
<organism evidence="1 2">
    <name type="scientific">Cerasicoccus arenae</name>
    <dbReference type="NCBI Taxonomy" id="424488"/>
    <lineage>
        <taxon>Bacteria</taxon>
        <taxon>Pseudomonadati</taxon>
        <taxon>Verrucomicrobiota</taxon>
        <taxon>Opitutia</taxon>
        <taxon>Puniceicoccales</taxon>
        <taxon>Cerasicoccaceae</taxon>
        <taxon>Cerasicoccus</taxon>
    </lineage>
</organism>
<dbReference type="EMBL" id="BMXG01000025">
    <property type="protein sequence ID" value="GHC11347.1"/>
    <property type="molecule type" value="Genomic_DNA"/>
</dbReference>
<evidence type="ECO:0000313" key="1">
    <source>
        <dbReference type="EMBL" id="GHC11347.1"/>
    </source>
</evidence>
<accession>A0A8J3DKD4</accession>
<name>A0A8J3DKD4_9BACT</name>
<proteinExistence type="predicted"/>
<evidence type="ECO:0000313" key="2">
    <source>
        <dbReference type="Proteomes" id="UP000642829"/>
    </source>
</evidence>